<dbReference type="EC" id="4.2.1.3" evidence="2"/>
<dbReference type="PANTHER" id="PTHR43160">
    <property type="entry name" value="ACONITATE HYDRATASE B"/>
    <property type="match status" value="1"/>
</dbReference>
<evidence type="ECO:0000256" key="5">
    <source>
        <dbReference type="ARBA" id="ARBA00023014"/>
    </source>
</evidence>
<dbReference type="InterPro" id="IPR015931">
    <property type="entry name" value="Acnase/IPM_dHydase_lsu_aba_1/3"/>
</dbReference>
<dbReference type="Pfam" id="PF00330">
    <property type="entry name" value="Aconitase"/>
    <property type="match status" value="2"/>
</dbReference>
<keyword evidence="4" id="KW-0408">Iron</keyword>
<comment type="subunit">
    <text evidence="1">Monomer.</text>
</comment>
<dbReference type="NCBIfam" id="NF005558">
    <property type="entry name" value="PRK07229.1"/>
    <property type="match status" value="1"/>
</dbReference>
<keyword evidence="3" id="KW-0479">Metal-binding</keyword>
<reference evidence="9 10" key="1">
    <citation type="submission" date="2016-10" db="EMBL/GenBank/DDBJ databases">
        <authorList>
            <person name="de Groot N.N."/>
        </authorList>
    </citation>
    <scope>NUCLEOTIDE SEQUENCE [LARGE SCALE GENOMIC DNA]</scope>
    <source>
        <strain evidence="9 10">DSM 21771</strain>
    </source>
</reference>
<evidence type="ECO:0000256" key="3">
    <source>
        <dbReference type="ARBA" id="ARBA00022723"/>
    </source>
</evidence>
<dbReference type="PRINTS" id="PR00415">
    <property type="entry name" value="ACONITASE"/>
</dbReference>
<gene>
    <name evidence="9" type="ORF">SAMN04488123_1023</name>
</gene>
<dbReference type="PANTHER" id="PTHR43160:SF3">
    <property type="entry name" value="ACONITATE HYDRATASE, MITOCHONDRIAL"/>
    <property type="match status" value="1"/>
</dbReference>
<feature type="domain" description="Aconitase/3-isopropylmalate dehydratase large subunit alpha/beta/alpha" evidence="7">
    <location>
        <begin position="288"/>
        <end position="407"/>
    </location>
</feature>
<dbReference type="SUPFAM" id="SSF52016">
    <property type="entry name" value="LeuD/IlvD-like"/>
    <property type="match status" value="1"/>
</dbReference>
<evidence type="ECO:0000256" key="1">
    <source>
        <dbReference type="ARBA" id="ARBA00011245"/>
    </source>
</evidence>
<proteinExistence type="predicted"/>
<feature type="domain" description="Aconitase/3-isopropylmalate dehydratase large subunit alpha/beta/alpha" evidence="7">
    <location>
        <begin position="8"/>
        <end position="287"/>
    </location>
</feature>
<evidence type="ECO:0000256" key="4">
    <source>
        <dbReference type="ARBA" id="ARBA00023004"/>
    </source>
</evidence>
<dbReference type="GO" id="GO:0003994">
    <property type="term" value="F:aconitate hydratase activity"/>
    <property type="evidence" value="ECO:0007669"/>
    <property type="project" value="UniProtKB-EC"/>
</dbReference>
<name>A0A1G8KBG4_9BACI</name>
<dbReference type="Gene3D" id="3.30.499.10">
    <property type="entry name" value="Aconitase, domain 3"/>
    <property type="match status" value="2"/>
</dbReference>
<protein>
    <recommendedName>
        <fullName evidence="2">aconitate hydratase</fullName>
        <ecNumber evidence="2">4.2.1.3</ecNumber>
    </recommendedName>
</protein>
<evidence type="ECO:0000259" key="7">
    <source>
        <dbReference type="Pfam" id="PF00330"/>
    </source>
</evidence>
<dbReference type="RefSeq" id="WP_090395940.1">
    <property type="nucleotide sequence ID" value="NZ_FNEN01000002.1"/>
</dbReference>
<dbReference type="GO" id="GO:0051539">
    <property type="term" value="F:4 iron, 4 sulfur cluster binding"/>
    <property type="evidence" value="ECO:0007669"/>
    <property type="project" value="TreeGrafter"/>
</dbReference>
<dbReference type="EMBL" id="FNEN01000002">
    <property type="protein sequence ID" value="SDI40775.1"/>
    <property type="molecule type" value="Genomic_DNA"/>
</dbReference>
<keyword evidence="5" id="KW-0411">Iron-sulfur</keyword>
<organism evidence="9 10">
    <name type="scientific">Natribacillus halophilus</name>
    <dbReference type="NCBI Taxonomy" id="549003"/>
    <lineage>
        <taxon>Bacteria</taxon>
        <taxon>Bacillati</taxon>
        <taxon>Bacillota</taxon>
        <taxon>Bacilli</taxon>
        <taxon>Bacillales</taxon>
        <taxon>Bacillaceae</taxon>
        <taxon>Natribacillus</taxon>
    </lineage>
</organism>
<dbReference type="InterPro" id="IPR001030">
    <property type="entry name" value="Acoase/IPM_deHydtase_lsu_aba"/>
</dbReference>
<dbReference type="OrthoDB" id="9764318at2"/>
<accession>A0A1G8KBG4</accession>
<dbReference type="InterPro" id="IPR015928">
    <property type="entry name" value="Aconitase/3IPM_dehydase_swvl"/>
</dbReference>
<dbReference type="SUPFAM" id="SSF53732">
    <property type="entry name" value="Aconitase iron-sulfur domain"/>
    <property type="match status" value="1"/>
</dbReference>
<dbReference type="InterPro" id="IPR000573">
    <property type="entry name" value="AconitaseA/IPMdHydase_ssu_swvl"/>
</dbReference>
<dbReference type="InterPro" id="IPR006250">
    <property type="entry name" value="Aconitase_put"/>
</dbReference>
<dbReference type="Gene3D" id="3.20.19.10">
    <property type="entry name" value="Aconitase, domain 4"/>
    <property type="match status" value="1"/>
</dbReference>
<dbReference type="InterPro" id="IPR036008">
    <property type="entry name" value="Aconitase_4Fe-4S_dom"/>
</dbReference>
<dbReference type="AlphaFoldDB" id="A0A1G8KBG4"/>
<keyword evidence="10" id="KW-1185">Reference proteome</keyword>
<feature type="domain" description="Aconitase A/isopropylmalate dehydratase small subunit swivel" evidence="8">
    <location>
        <begin position="510"/>
        <end position="580"/>
    </location>
</feature>
<dbReference type="Pfam" id="PF00694">
    <property type="entry name" value="Aconitase_C"/>
    <property type="match status" value="1"/>
</dbReference>
<dbReference type="GO" id="GO:0005829">
    <property type="term" value="C:cytosol"/>
    <property type="evidence" value="ECO:0007669"/>
    <property type="project" value="TreeGrafter"/>
</dbReference>
<dbReference type="GO" id="GO:0006099">
    <property type="term" value="P:tricarboxylic acid cycle"/>
    <property type="evidence" value="ECO:0007669"/>
    <property type="project" value="UniProtKB-UniPathway"/>
</dbReference>
<evidence type="ECO:0000256" key="6">
    <source>
        <dbReference type="ARBA" id="ARBA00023501"/>
    </source>
</evidence>
<sequence>MGMNVTQKLISDHLVSGEMKQGEEIGLKIDQTLTQDATGTLVMLELEAMGIDQVKTEVSAQYVDHNLIQEDHKNPDDHLFLQSATQRFGMHFSKAGNGVSHPVHMQRLGKPGKTLLGSDSHTCAAGSLGMLAIGAGGMEVALAAAGKPFYVKMPQVWGVKLTGDLPDWVSAKDVILELLRRHDVKGGSGKIIEYYGPGVKKLSAMDRHVIANMGAELGATTSVFPSDENVREFLTAEQRGDDWQALEADADAKYDIDEEINMSELEPLIATPSSPGNVVPVREVAGEPVFQSYIGSSANPGYRDFAIVAQIVKGRTIAEGVSLDVNPSSRQTLSDLIKTENLFHLIDAGGRLHQAGCNGCIGMGQAPASGRNSLRTVPRNFPGRSGTREDSVFLCSPEVAAAAALTGEITDPRDLDMDYPTVDMPEPTINNDLLDEPLPLEQARQVTIEKGPNIASIPDFDRLPNELEIPVGLKVGDNISTDEILAGGGRVLPYRSNLPEISKFTFEKVDESYYDRAMDLKEKEGGHVIVGGSNYGQGSSREHAALAPRFLGLRVVIAKDIARIHWQNLPNFGVLPLTFINAEDHGKIQQGDVIKLTNLRESIQQSNKINIEVNDEKTIETQHALSDRQIEIMLEGGLINWVKKGEVTN</sequence>
<evidence type="ECO:0000259" key="8">
    <source>
        <dbReference type="Pfam" id="PF00694"/>
    </source>
</evidence>
<dbReference type="Proteomes" id="UP000198853">
    <property type="component" value="Unassembled WGS sequence"/>
</dbReference>
<dbReference type="InterPro" id="IPR050926">
    <property type="entry name" value="Aconitase/IPM_isomerase"/>
</dbReference>
<evidence type="ECO:0000313" key="10">
    <source>
        <dbReference type="Proteomes" id="UP000198853"/>
    </source>
</evidence>
<evidence type="ECO:0000256" key="2">
    <source>
        <dbReference type="ARBA" id="ARBA00012926"/>
    </source>
</evidence>
<evidence type="ECO:0000313" key="9">
    <source>
        <dbReference type="EMBL" id="SDI40775.1"/>
    </source>
</evidence>
<comment type="catalytic activity">
    <reaction evidence="6">
        <text>citrate = D-threo-isocitrate</text>
        <dbReference type="Rhea" id="RHEA:10336"/>
        <dbReference type="ChEBI" id="CHEBI:15562"/>
        <dbReference type="ChEBI" id="CHEBI:16947"/>
        <dbReference type="EC" id="4.2.1.3"/>
    </reaction>
</comment>
<dbReference type="NCBIfam" id="TIGR01342">
    <property type="entry name" value="acon_putative"/>
    <property type="match status" value="1"/>
</dbReference>
<dbReference type="UniPathway" id="UPA00223"/>
<dbReference type="GO" id="GO:0046872">
    <property type="term" value="F:metal ion binding"/>
    <property type="evidence" value="ECO:0007669"/>
    <property type="project" value="UniProtKB-KW"/>
</dbReference>